<keyword evidence="6 9" id="KW-0658">Purine biosynthesis</keyword>
<dbReference type="GO" id="GO:0005524">
    <property type="term" value="F:ATP binding"/>
    <property type="evidence" value="ECO:0007669"/>
    <property type="project" value="UniProtKB-UniRule"/>
</dbReference>
<dbReference type="OrthoDB" id="9802219at2"/>
<evidence type="ECO:0000256" key="7">
    <source>
        <dbReference type="ARBA" id="ARBA00022840"/>
    </source>
</evidence>
<evidence type="ECO:0000256" key="9">
    <source>
        <dbReference type="HAMAP-Rule" id="MF_00344"/>
    </source>
</evidence>
<dbReference type="SUPFAM" id="SSF52317">
    <property type="entry name" value="Class I glutamine amidotransferase-like"/>
    <property type="match status" value="1"/>
</dbReference>
<dbReference type="PANTHER" id="PTHR11922">
    <property type="entry name" value="GMP SYNTHASE-RELATED"/>
    <property type="match status" value="1"/>
</dbReference>
<dbReference type="PROSITE" id="PS51553">
    <property type="entry name" value="GMPS_ATP_PPASE"/>
    <property type="match status" value="1"/>
</dbReference>
<evidence type="ECO:0000259" key="11">
    <source>
        <dbReference type="PROSITE" id="PS51553"/>
    </source>
</evidence>
<dbReference type="InterPro" id="IPR001674">
    <property type="entry name" value="GMP_synth_C"/>
</dbReference>
<dbReference type="EC" id="6.3.5.2" evidence="9"/>
<comment type="catalytic activity">
    <reaction evidence="9">
        <text>XMP + L-glutamine + ATP + H2O = GMP + L-glutamate + AMP + diphosphate + 2 H(+)</text>
        <dbReference type="Rhea" id="RHEA:11680"/>
        <dbReference type="ChEBI" id="CHEBI:15377"/>
        <dbReference type="ChEBI" id="CHEBI:15378"/>
        <dbReference type="ChEBI" id="CHEBI:29985"/>
        <dbReference type="ChEBI" id="CHEBI:30616"/>
        <dbReference type="ChEBI" id="CHEBI:33019"/>
        <dbReference type="ChEBI" id="CHEBI:57464"/>
        <dbReference type="ChEBI" id="CHEBI:58115"/>
        <dbReference type="ChEBI" id="CHEBI:58359"/>
        <dbReference type="ChEBI" id="CHEBI:456215"/>
        <dbReference type="EC" id="6.3.5.2"/>
    </reaction>
</comment>
<dbReference type="Pfam" id="PF00958">
    <property type="entry name" value="GMP_synt_C"/>
    <property type="match status" value="1"/>
</dbReference>
<evidence type="ECO:0000256" key="8">
    <source>
        <dbReference type="ARBA" id="ARBA00022962"/>
    </source>
</evidence>
<dbReference type="InterPro" id="IPR029062">
    <property type="entry name" value="Class_I_gatase-like"/>
</dbReference>
<dbReference type="PROSITE" id="PS51273">
    <property type="entry name" value="GATASE_TYPE_1"/>
    <property type="match status" value="1"/>
</dbReference>
<dbReference type="NCBIfam" id="NF000848">
    <property type="entry name" value="PRK00074.1"/>
    <property type="match status" value="1"/>
</dbReference>
<comment type="function">
    <text evidence="1 9">Catalyzes the synthesis of GMP from XMP.</text>
</comment>
<dbReference type="CDD" id="cd01742">
    <property type="entry name" value="GATase1_GMP_Synthase"/>
    <property type="match status" value="1"/>
</dbReference>
<dbReference type="FunFam" id="3.30.300.10:FF:000002">
    <property type="entry name" value="GMP synthase [glutamine-hydrolyzing]"/>
    <property type="match status" value="1"/>
</dbReference>
<evidence type="ECO:0000256" key="6">
    <source>
        <dbReference type="ARBA" id="ARBA00022755"/>
    </source>
</evidence>
<sequence>MMKNEAILILDFGGQYSQLIARRVRDLNVYCEIKSYKTNVEQIRSSGYKGIIFSGGPNSVYTEIAPVCDKQVFELGIPVLGICYGAQLMSYLLGGKVSSSKVREYGKTPVNFLESGALFQNIEKDSVCWMSHTDYISVAPEGFQITAVSDACPVAAMENGARKLYALQFHPEVEHTVRGNEILKNFLYNICGCKGDWQMASFAAETIQHIKDTVGDKKVICALSGGVDSSVAALLVHKAIGKNLTCIFVDHGMLRKNEGDDVENVFRKQFDMNLIRVNAQERFLAKLKGVTEPEQKRKIIGEEFIRVFEEEAKKIGHVDYLCQGTIYPDVVESGTGDAAVIKSHHNVGGLPDDVDFTGLVEPLRSLFKDEVRRVGLELGIPEHLVWRQPFPGPGLGIRIMGEVTAEKLAILQDADAIFREEIALAGLDKKINQYFAVLTGIKSVGVMGDGRTYSNTIALRGVTTSDFMTADWARIPYDLLEKVSSRIINEVKQVNRVVYDITSKPPATIEWE</sequence>
<evidence type="ECO:0000256" key="1">
    <source>
        <dbReference type="ARBA" id="ARBA00002332"/>
    </source>
</evidence>
<comment type="pathway">
    <text evidence="2 9">Purine metabolism; GMP biosynthesis; GMP from XMP (L-Gln route): step 1/1.</text>
</comment>
<dbReference type="CDD" id="cd01997">
    <property type="entry name" value="GMP_synthase_C"/>
    <property type="match status" value="1"/>
</dbReference>
<dbReference type="PRINTS" id="PR00099">
    <property type="entry name" value="CPSGATASE"/>
</dbReference>
<feature type="active site" evidence="9">
    <location>
        <position position="170"/>
    </location>
</feature>
<dbReference type="AlphaFoldDB" id="A0A4Z0XX83"/>
<dbReference type="UniPathway" id="UPA00189">
    <property type="reaction ID" value="UER00296"/>
</dbReference>
<dbReference type="Proteomes" id="UP000297714">
    <property type="component" value="Unassembled WGS sequence"/>
</dbReference>
<dbReference type="GO" id="GO:0005829">
    <property type="term" value="C:cytosol"/>
    <property type="evidence" value="ECO:0007669"/>
    <property type="project" value="TreeGrafter"/>
</dbReference>
<reference evidence="12 13" key="1">
    <citation type="submission" date="2019-04" db="EMBL/GenBank/DDBJ databases">
        <authorList>
            <person name="Poehlein A."/>
            <person name="Bengelsdorf F.R."/>
            <person name="Duerre P."/>
            <person name="Daniel R."/>
        </authorList>
    </citation>
    <scope>NUCLEOTIDE SEQUENCE [LARGE SCALE GENOMIC DNA]</scope>
    <source>
        <strain evidence="12 13">BS-1</strain>
    </source>
</reference>
<dbReference type="InterPro" id="IPR025777">
    <property type="entry name" value="GMPS_ATP_PPase_dom"/>
</dbReference>
<comment type="caution">
    <text evidence="12">The sequence shown here is derived from an EMBL/GenBank/DDBJ whole genome shotgun (WGS) entry which is preliminary data.</text>
</comment>
<evidence type="ECO:0000256" key="2">
    <source>
        <dbReference type="ARBA" id="ARBA00005153"/>
    </source>
</evidence>
<dbReference type="NCBIfam" id="TIGR00884">
    <property type="entry name" value="guaA_Cterm"/>
    <property type="match status" value="1"/>
</dbReference>
<dbReference type="Pfam" id="PF00117">
    <property type="entry name" value="GATase"/>
    <property type="match status" value="1"/>
</dbReference>
<feature type="active site" evidence="9">
    <location>
        <position position="172"/>
    </location>
</feature>
<dbReference type="InterPro" id="IPR022955">
    <property type="entry name" value="GMP_synthase"/>
</dbReference>
<evidence type="ECO:0000256" key="5">
    <source>
        <dbReference type="ARBA" id="ARBA00022749"/>
    </source>
</evidence>
<accession>A0A4Z0XX83</accession>
<evidence type="ECO:0000313" key="13">
    <source>
        <dbReference type="Proteomes" id="UP000297714"/>
    </source>
</evidence>
<evidence type="ECO:0000313" key="12">
    <source>
        <dbReference type="EMBL" id="TGJ76044.1"/>
    </source>
</evidence>
<dbReference type="Gene3D" id="3.30.300.10">
    <property type="match status" value="1"/>
</dbReference>
<dbReference type="FunFam" id="3.40.50.880:FF:000001">
    <property type="entry name" value="GMP synthase [glutamine-hydrolyzing]"/>
    <property type="match status" value="1"/>
</dbReference>
<keyword evidence="7 9" id="KW-0067">ATP-binding</keyword>
<keyword evidence="13" id="KW-1185">Reference proteome</keyword>
<feature type="binding site" evidence="10">
    <location>
        <begin position="224"/>
        <end position="230"/>
    </location>
    <ligand>
        <name>ATP</name>
        <dbReference type="ChEBI" id="CHEBI:30616"/>
    </ligand>
</feature>
<feature type="domain" description="GMPS ATP-PPase" evidence="11">
    <location>
        <begin position="197"/>
        <end position="387"/>
    </location>
</feature>
<dbReference type="SUPFAM" id="SSF52402">
    <property type="entry name" value="Adenine nucleotide alpha hydrolases-like"/>
    <property type="match status" value="1"/>
</dbReference>
<dbReference type="PANTHER" id="PTHR11922:SF2">
    <property type="entry name" value="GMP SYNTHASE [GLUTAMINE-HYDROLYZING]"/>
    <property type="match status" value="1"/>
</dbReference>
<gene>
    <name evidence="9 12" type="primary">guaA</name>
    <name evidence="12" type="ORF">CAGA_17650</name>
</gene>
<dbReference type="InterPro" id="IPR014729">
    <property type="entry name" value="Rossmann-like_a/b/a_fold"/>
</dbReference>
<evidence type="ECO:0000256" key="10">
    <source>
        <dbReference type="PROSITE-ProRule" id="PRU00886"/>
    </source>
</evidence>
<dbReference type="FunFam" id="3.40.50.620:FF:000001">
    <property type="entry name" value="GMP synthase [glutamine-hydrolyzing]"/>
    <property type="match status" value="1"/>
</dbReference>
<dbReference type="InterPro" id="IPR017926">
    <property type="entry name" value="GATASE"/>
</dbReference>
<evidence type="ECO:0000256" key="3">
    <source>
        <dbReference type="ARBA" id="ARBA00022598"/>
    </source>
</evidence>
<feature type="active site" description="Nucleophile" evidence="9">
    <location>
        <position position="83"/>
    </location>
</feature>
<dbReference type="PRINTS" id="PR00096">
    <property type="entry name" value="GATASE"/>
</dbReference>
<dbReference type="EMBL" id="SRMQ01000008">
    <property type="protein sequence ID" value="TGJ76044.1"/>
    <property type="molecule type" value="Genomic_DNA"/>
</dbReference>
<dbReference type="NCBIfam" id="TIGR00888">
    <property type="entry name" value="guaA_Nterm"/>
    <property type="match status" value="1"/>
</dbReference>
<keyword evidence="4 9" id="KW-0547">Nucleotide-binding</keyword>
<protein>
    <recommendedName>
        <fullName evidence="9">GMP synthase [glutamine-hydrolyzing]</fullName>
        <ecNumber evidence="9">6.3.5.2</ecNumber>
    </recommendedName>
    <alternativeName>
        <fullName evidence="9">GMP synthetase</fullName>
    </alternativeName>
    <alternativeName>
        <fullName evidence="9">Glutamine amidotransferase</fullName>
    </alternativeName>
</protein>
<keyword evidence="5 9" id="KW-0332">GMP biosynthesis</keyword>
<evidence type="ECO:0000256" key="4">
    <source>
        <dbReference type="ARBA" id="ARBA00022741"/>
    </source>
</evidence>
<proteinExistence type="inferred from homology"/>
<dbReference type="Pfam" id="PF02540">
    <property type="entry name" value="NAD_synthase"/>
    <property type="match status" value="1"/>
</dbReference>
<dbReference type="InterPro" id="IPR022310">
    <property type="entry name" value="NAD/GMP_synthase"/>
</dbReference>
<dbReference type="InterPro" id="IPR004739">
    <property type="entry name" value="GMP_synth_GATase"/>
</dbReference>
<dbReference type="Gene3D" id="3.40.50.880">
    <property type="match status" value="1"/>
</dbReference>
<comment type="subunit">
    <text evidence="9">Homodimer.</text>
</comment>
<keyword evidence="3 9" id="KW-0436">Ligase</keyword>
<dbReference type="Gene3D" id="3.40.50.620">
    <property type="entry name" value="HUPs"/>
    <property type="match status" value="1"/>
</dbReference>
<organism evidence="12 13">
    <name type="scientific">Caproiciproducens galactitolivorans</name>
    <dbReference type="NCBI Taxonomy" id="642589"/>
    <lineage>
        <taxon>Bacteria</taxon>
        <taxon>Bacillati</taxon>
        <taxon>Bacillota</taxon>
        <taxon>Clostridia</taxon>
        <taxon>Eubacteriales</taxon>
        <taxon>Acutalibacteraceae</taxon>
        <taxon>Caproiciproducens</taxon>
    </lineage>
</organism>
<name>A0A4Z0XX83_9FIRM</name>
<keyword evidence="8 9" id="KW-0315">Glutamine amidotransferase</keyword>
<dbReference type="GO" id="GO:0003921">
    <property type="term" value="F:GMP synthase activity"/>
    <property type="evidence" value="ECO:0007669"/>
    <property type="project" value="InterPro"/>
</dbReference>
<dbReference type="HAMAP" id="MF_00344">
    <property type="entry name" value="GMP_synthase"/>
    <property type="match status" value="1"/>
</dbReference>